<reference evidence="1 2" key="1">
    <citation type="submission" date="2017-03" db="EMBL/GenBank/DDBJ databases">
        <title>Genome of the blue death feigning beetle - Asbolus verrucosus.</title>
        <authorList>
            <person name="Rider S.D."/>
        </authorList>
    </citation>
    <scope>NUCLEOTIDE SEQUENCE [LARGE SCALE GENOMIC DNA]</scope>
    <source>
        <strain evidence="1">Butters</strain>
        <tissue evidence="1">Head and leg muscle</tissue>
    </source>
</reference>
<dbReference type="Gene3D" id="1.10.287.370">
    <property type="match status" value="1"/>
</dbReference>
<proteinExistence type="predicted"/>
<accession>A0A482VV18</accession>
<name>A0A482VV18_ASBVE</name>
<dbReference type="OrthoDB" id="433124at2759"/>
<dbReference type="STRING" id="1661398.A0A482VV18"/>
<keyword evidence="2" id="KW-1185">Reference proteome</keyword>
<dbReference type="InterPro" id="IPR009053">
    <property type="entry name" value="Prefoldin"/>
</dbReference>
<dbReference type="Pfam" id="PF02996">
    <property type="entry name" value="Prefoldin"/>
    <property type="match status" value="1"/>
</dbReference>
<dbReference type="EMBL" id="QDEB01059078">
    <property type="protein sequence ID" value="RZC36772.1"/>
    <property type="molecule type" value="Genomic_DNA"/>
</dbReference>
<dbReference type="SUPFAM" id="SSF46579">
    <property type="entry name" value="Prefoldin"/>
    <property type="match status" value="1"/>
</dbReference>
<dbReference type="AlphaFoldDB" id="A0A482VV18"/>
<comment type="caution">
    <text evidence="1">The sequence shown here is derived from an EMBL/GenBank/DDBJ whole genome shotgun (WGS) entry which is preliminary data.</text>
</comment>
<dbReference type="InterPro" id="IPR004127">
    <property type="entry name" value="Prefoldin_subunit_alpha"/>
</dbReference>
<evidence type="ECO:0000313" key="1">
    <source>
        <dbReference type="EMBL" id="RZC36772.1"/>
    </source>
</evidence>
<sequence>MMNPEELNNKIKGYETFLEETLKKDLSDVQDILKEKIRKYKEWEEVKQITKTLNEFKEKDRDMPVRVGLGCGVHVNGEVIDYERTYISIGLGYLLEMDCDEANKYSNIRMRSLKRDIDHYRKLAVTVKVNIKMVLLAINELQSLMLSNK</sequence>
<evidence type="ECO:0000313" key="2">
    <source>
        <dbReference type="Proteomes" id="UP000292052"/>
    </source>
</evidence>
<dbReference type="Proteomes" id="UP000292052">
    <property type="component" value="Unassembled WGS sequence"/>
</dbReference>
<protein>
    <submittedName>
        <fullName evidence="1">Prefoldin domain containing protein</fullName>
    </submittedName>
</protein>
<dbReference type="CDD" id="cd23158">
    <property type="entry name" value="Prefoldin_UXT"/>
    <property type="match status" value="1"/>
</dbReference>
<organism evidence="1 2">
    <name type="scientific">Asbolus verrucosus</name>
    <name type="common">Desert ironclad beetle</name>
    <dbReference type="NCBI Taxonomy" id="1661398"/>
    <lineage>
        <taxon>Eukaryota</taxon>
        <taxon>Metazoa</taxon>
        <taxon>Ecdysozoa</taxon>
        <taxon>Arthropoda</taxon>
        <taxon>Hexapoda</taxon>
        <taxon>Insecta</taxon>
        <taxon>Pterygota</taxon>
        <taxon>Neoptera</taxon>
        <taxon>Endopterygota</taxon>
        <taxon>Coleoptera</taxon>
        <taxon>Polyphaga</taxon>
        <taxon>Cucujiformia</taxon>
        <taxon>Tenebrionidae</taxon>
        <taxon>Pimeliinae</taxon>
        <taxon>Asbolus</taxon>
    </lineage>
</organism>
<gene>
    <name evidence="1" type="ORF">BDFB_012297</name>
</gene>